<evidence type="ECO:0000256" key="2">
    <source>
        <dbReference type="ARBA" id="ARBA00012513"/>
    </source>
</evidence>
<dbReference type="SUPFAM" id="SSF56112">
    <property type="entry name" value="Protein kinase-like (PK-like)"/>
    <property type="match status" value="1"/>
</dbReference>
<dbReference type="GO" id="GO:0005886">
    <property type="term" value="C:plasma membrane"/>
    <property type="evidence" value="ECO:0007669"/>
    <property type="project" value="UniProtKB-SubCell"/>
</dbReference>
<dbReference type="Proteomes" id="UP000324897">
    <property type="component" value="Chromosome 3"/>
</dbReference>
<dbReference type="CDD" id="cd01098">
    <property type="entry name" value="PAN_AP_plant"/>
    <property type="match status" value="1"/>
</dbReference>
<keyword evidence="7 17" id="KW-0732">Signal</keyword>
<evidence type="ECO:0000256" key="3">
    <source>
        <dbReference type="ARBA" id="ARBA00022475"/>
    </source>
</evidence>
<dbReference type="InterPro" id="IPR008271">
    <property type="entry name" value="Ser/Thr_kinase_AS"/>
</dbReference>
<sequence length="830" mass="91451">MIPSAERTVVLLLLFLWVPSCASDDQLVLGKPLSPGDVIVSHGATFALGFFNPSNSTPAKLYLGIWYNGIPKLTVVWVANREAPIVDRTPSSAAPSLALTNTSKLVLSDADGRAVWATNVVVAGTGGTTATLTDAGNLVIRSPNGTALWQSFDHPTDTFLPDMTIRPTSAGGDRLVSWRAPGDPSPGRFSYGIDAATSLQLRTWNGSRPLWRSGVWTGYRVATDYIQDSSTVIYLTVLDVDGDAGMSFTLSGGAPRTRYVMSHTGKLVLQSWSNASLGWDELFAWPPYECSRYGHCGPFGYCDNMEAVPACKCLDGFEPTSREEWSRGNFSRGCRRREAQRCGTGGDGFLALPAMKVPDRFVRLWNTTLDRCAAECSRNCSCVAYAYANLSTSSTGDFTRCLVWVGDLIDTEKIGPATAGSETLYLRLAGLGKGTDYLCSTTKLNITCRIPNHMDFKVQRYGKSCTGNKYKWRKHRTLVLDDLSTVEGFGKGHPTEDFGVPVVNFRDITALTNNFHQSFMIGQGGFGKVYKAKLDGQEVAIKRLSGDSEQGIAEFRNEVVLIAKLQHRNLVKFLAYSIEGHEKLLIFEYMPNKSLDSLLFSSTRKIMLDWPTRFNIIKGVAKGLLYLHQDSRLKVIHRDLKASNILLDEEMRPKIADFGMARMFGDSQQNANTKRVAGTYGYMAPEYAMRGMFSVKSDVYSFGVLTLEVVSGVKISSTDHVMEFENLIAYAWDLWKEGKAKDFVDSSTVESCIADEVLLCIHIGLLCVQDNPKDRPLMSSVVFILENGSSSLPVPNKPTYFAYSSNEIEEIRGDTQSSRNTVTLSALDGR</sequence>
<evidence type="ECO:0000256" key="13">
    <source>
        <dbReference type="ARBA" id="ARBA00023180"/>
    </source>
</evidence>
<proteinExistence type="predicted"/>
<comment type="subcellular location">
    <subcellularLocation>
        <location evidence="1">Cell membrane</location>
        <topology evidence="1">Single-pass type I membrane protein</topology>
    </subcellularLocation>
</comment>
<evidence type="ECO:0000256" key="7">
    <source>
        <dbReference type="ARBA" id="ARBA00022729"/>
    </source>
</evidence>
<dbReference type="GO" id="GO:0004674">
    <property type="term" value="F:protein serine/threonine kinase activity"/>
    <property type="evidence" value="ECO:0007669"/>
    <property type="project" value="UniProtKB-KW"/>
</dbReference>
<evidence type="ECO:0000256" key="12">
    <source>
        <dbReference type="ARBA" id="ARBA00023170"/>
    </source>
</evidence>
<dbReference type="Pfam" id="PF08276">
    <property type="entry name" value="PAN_2"/>
    <property type="match status" value="1"/>
</dbReference>
<feature type="chain" id="PRO_5023934875" description="non-specific serine/threonine protein kinase" evidence="17">
    <location>
        <begin position="24"/>
        <end position="830"/>
    </location>
</feature>
<evidence type="ECO:0000256" key="8">
    <source>
        <dbReference type="ARBA" id="ARBA00022741"/>
    </source>
</evidence>
<dbReference type="GO" id="GO:0048544">
    <property type="term" value="P:recognition of pollen"/>
    <property type="evidence" value="ECO:0007669"/>
    <property type="project" value="InterPro"/>
</dbReference>
<dbReference type="Pfam" id="PF00954">
    <property type="entry name" value="S_locus_glycop"/>
    <property type="match status" value="1"/>
</dbReference>
<dbReference type="SUPFAM" id="SSF51110">
    <property type="entry name" value="alpha-D-mannose-specific plant lectins"/>
    <property type="match status" value="1"/>
</dbReference>
<dbReference type="CDD" id="cd00028">
    <property type="entry name" value="B_lectin"/>
    <property type="match status" value="1"/>
</dbReference>
<dbReference type="SMART" id="SM00473">
    <property type="entry name" value="PAN_AP"/>
    <property type="match status" value="1"/>
</dbReference>
<dbReference type="InterPro" id="IPR000719">
    <property type="entry name" value="Prot_kinase_dom"/>
</dbReference>
<keyword evidence="3" id="KW-0472">Membrane</keyword>
<dbReference type="InterPro" id="IPR001245">
    <property type="entry name" value="Ser-Thr/Tyr_kinase_cat_dom"/>
</dbReference>
<dbReference type="Gramene" id="TVU10337">
    <property type="protein sequence ID" value="TVU10337"/>
    <property type="gene ID" value="EJB05_43861"/>
</dbReference>
<evidence type="ECO:0000256" key="17">
    <source>
        <dbReference type="SAM" id="SignalP"/>
    </source>
</evidence>
<keyword evidence="13" id="KW-0325">Glycoprotein</keyword>
<keyword evidence="5" id="KW-0245">EGF-like domain</keyword>
<dbReference type="InterPro" id="IPR036426">
    <property type="entry name" value="Bulb-type_lectin_dom_sf"/>
</dbReference>
<gene>
    <name evidence="21" type="ORF">EJB05_43861</name>
</gene>
<evidence type="ECO:0000256" key="1">
    <source>
        <dbReference type="ARBA" id="ARBA00004251"/>
    </source>
</evidence>
<comment type="catalytic activity">
    <reaction evidence="15">
        <text>L-seryl-[protein] + ATP = O-phospho-L-seryl-[protein] + ADP + H(+)</text>
        <dbReference type="Rhea" id="RHEA:17989"/>
        <dbReference type="Rhea" id="RHEA-COMP:9863"/>
        <dbReference type="Rhea" id="RHEA-COMP:11604"/>
        <dbReference type="ChEBI" id="CHEBI:15378"/>
        <dbReference type="ChEBI" id="CHEBI:29999"/>
        <dbReference type="ChEBI" id="CHEBI:30616"/>
        <dbReference type="ChEBI" id="CHEBI:83421"/>
        <dbReference type="ChEBI" id="CHEBI:456216"/>
        <dbReference type="EC" id="2.7.11.1"/>
    </reaction>
</comment>
<keyword evidence="9" id="KW-0418">Kinase</keyword>
<keyword evidence="6" id="KW-0808">Transferase</keyword>
<dbReference type="InterPro" id="IPR011009">
    <property type="entry name" value="Kinase-like_dom_sf"/>
</dbReference>
<comment type="catalytic activity">
    <reaction evidence="14">
        <text>L-threonyl-[protein] + ATP = O-phospho-L-threonyl-[protein] + ADP + H(+)</text>
        <dbReference type="Rhea" id="RHEA:46608"/>
        <dbReference type="Rhea" id="RHEA-COMP:11060"/>
        <dbReference type="Rhea" id="RHEA-COMP:11605"/>
        <dbReference type="ChEBI" id="CHEBI:15378"/>
        <dbReference type="ChEBI" id="CHEBI:30013"/>
        <dbReference type="ChEBI" id="CHEBI:30616"/>
        <dbReference type="ChEBI" id="CHEBI:61977"/>
        <dbReference type="ChEBI" id="CHEBI:456216"/>
        <dbReference type="EC" id="2.7.11.1"/>
    </reaction>
</comment>
<dbReference type="PROSITE" id="PS50011">
    <property type="entry name" value="PROTEIN_KINASE_DOM"/>
    <property type="match status" value="1"/>
</dbReference>
<evidence type="ECO:0000259" key="18">
    <source>
        <dbReference type="PROSITE" id="PS50011"/>
    </source>
</evidence>
<dbReference type="Pfam" id="PF01453">
    <property type="entry name" value="B_lectin"/>
    <property type="match status" value="1"/>
</dbReference>
<dbReference type="Pfam" id="PF07714">
    <property type="entry name" value="PK_Tyr_Ser-Thr"/>
    <property type="match status" value="1"/>
</dbReference>
<feature type="binding site" evidence="16">
    <location>
        <position position="542"/>
    </location>
    <ligand>
        <name>ATP</name>
        <dbReference type="ChEBI" id="CHEBI:30616"/>
    </ligand>
</feature>
<dbReference type="FunFam" id="1.10.510.10:FF:000060">
    <property type="entry name" value="G-type lectin S-receptor-like serine/threonine-protein kinase"/>
    <property type="match status" value="1"/>
</dbReference>
<dbReference type="PIRSF" id="PIRSF000641">
    <property type="entry name" value="SRK"/>
    <property type="match status" value="1"/>
</dbReference>
<reference evidence="21 22" key="1">
    <citation type="journal article" date="2019" name="Sci. Rep.">
        <title>A high-quality genome of Eragrostis curvula grass provides insights into Poaceae evolution and supports new strategies to enhance forage quality.</title>
        <authorList>
            <person name="Carballo J."/>
            <person name="Santos B.A.C.M."/>
            <person name="Zappacosta D."/>
            <person name="Garbus I."/>
            <person name="Selva J.P."/>
            <person name="Gallo C.A."/>
            <person name="Diaz A."/>
            <person name="Albertini E."/>
            <person name="Caccamo M."/>
            <person name="Echenique V."/>
        </authorList>
    </citation>
    <scope>NUCLEOTIDE SEQUENCE [LARGE SCALE GENOMIC DNA]</scope>
    <source>
        <strain evidence="22">cv. Victoria</strain>
        <tissue evidence="21">Leaf</tissue>
    </source>
</reference>
<keyword evidence="10 16" id="KW-0067">ATP-binding</keyword>
<evidence type="ECO:0000256" key="5">
    <source>
        <dbReference type="ARBA" id="ARBA00022536"/>
    </source>
</evidence>
<dbReference type="PANTHER" id="PTHR27002">
    <property type="entry name" value="RECEPTOR-LIKE SERINE/THREONINE-PROTEIN KINASE SD1-8"/>
    <property type="match status" value="1"/>
</dbReference>
<keyword evidence="12" id="KW-0675">Receptor</keyword>
<feature type="signal peptide" evidence="17">
    <location>
        <begin position="1"/>
        <end position="23"/>
    </location>
</feature>
<dbReference type="InterPro" id="IPR001480">
    <property type="entry name" value="Bulb-type_lectin_dom"/>
</dbReference>
<evidence type="ECO:0000313" key="22">
    <source>
        <dbReference type="Proteomes" id="UP000324897"/>
    </source>
</evidence>
<keyword evidence="8 16" id="KW-0547">Nucleotide-binding</keyword>
<dbReference type="OrthoDB" id="4062651at2759"/>
<dbReference type="PROSITE" id="PS50948">
    <property type="entry name" value="PAN"/>
    <property type="match status" value="1"/>
</dbReference>
<dbReference type="PROSITE" id="PS00107">
    <property type="entry name" value="PROTEIN_KINASE_ATP"/>
    <property type="match status" value="1"/>
</dbReference>
<evidence type="ECO:0000259" key="19">
    <source>
        <dbReference type="PROSITE" id="PS50927"/>
    </source>
</evidence>
<dbReference type="AlphaFoldDB" id="A0A5J9TGH7"/>
<dbReference type="FunFam" id="3.30.200.20:FF:000039">
    <property type="entry name" value="receptor-like protein kinase FERONIA"/>
    <property type="match status" value="1"/>
</dbReference>
<dbReference type="CDD" id="cd14066">
    <property type="entry name" value="STKc_IRAK"/>
    <property type="match status" value="1"/>
</dbReference>
<organism evidence="21 22">
    <name type="scientific">Eragrostis curvula</name>
    <name type="common">weeping love grass</name>
    <dbReference type="NCBI Taxonomy" id="38414"/>
    <lineage>
        <taxon>Eukaryota</taxon>
        <taxon>Viridiplantae</taxon>
        <taxon>Streptophyta</taxon>
        <taxon>Embryophyta</taxon>
        <taxon>Tracheophyta</taxon>
        <taxon>Spermatophyta</taxon>
        <taxon>Magnoliopsida</taxon>
        <taxon>Liliopsida</taxon>
        <taxon>Poales</taxon>
        <taxon>Poaceae</taxon>
        <taxon>PACMAD clade</taxon>
        <taxon>Chloridoideae</taxon>
        <taxon>Eragrostideae</taxon>
        <taxon>Eragrostidinae</taxon>
        <taxon>Eragrostis</taxon>
    </lineage>
</organism>
<evidence type="ECO:0000256" key="10">
    <source>
        <dbReference type="ARBA" id="ARBA00022840"/>
    </source>
</evidence>
<keyword evidence="4" id="KW-0723">Serine/threonine-protein kinase</keyword>
<evidence type="ECO:0000256" key="14">
    <source>
        <dbReference type="ARBA" id="ARBA00047899"/>
    </source>
</evidence>
<dbReference type="SMART" id="SM00108">
    <property type="entry name" value="B_lectin"/>
    <property type="match status" value="1"/>
</dbReference>
<dbReference type="Gene3D" id="1.10.510.10">
    <property type="entry name" value="Transferase(Phosphotransferase) domain 1"/>
    <property type="match status" value="1"/>
</dbReference>
<keyword evidence="11" id="KW-1015">Disulfide bond</keyword>
<dbReference type="SMART" id="SM00220">
    <property type="entry name" value="S_TKc"/>
    <property type="match status" value="1"/>
</dbReference>
<evidence type="ECO:0000256" key="16">
    <source>
        <dbReference type="PROSITE-ProRule" id="PRU10141"/>
    </source>
</evidence>
<feature type="domain" description="Bulb-type lectin" evidence="19">
    <location>
        <begin position="24"/>
        <end position="153"/>
    </location>
</feature>
<feature type="non-terminal residue" evidence="21">
    <location>
        <position position="1"/>
    </location>
</feature>
<dbReference type="PROSITE" id="PS50927">
    <property type="entry name" value="BULB_LECTIN"/>
    <property type="match status" value="1"/>
</dbReference>
<evidence type="ECO:0000256" key="6">
    <source>
        <dbReference type="ARBA" id="ARBA00022679"/>
    </source>
</evidence>
<dbReference type="EMBL" id="RWGY01000039">
    <property type="protein sequence ID" value="TVU10337.1"/>
    <property type="molecule type" value="Genomic_DNA"/>
</dbReference>
<keyword evidence="22" id="KW-1185">Reference proteome</keyword>
<dbReference type="InterPro" id="IPR003609">
    <property type="entry name" value="Pan_app"/>
</dbReference>
<evidence type="ECO:0000256" key="15">
    <source>
        <dbReference type="ARBA" id="ARBA00048679"/>
    </source>
</evidence>
<evidence type="ECO:0000256" key="9">
    <source>
        <dbReference type="ARBA" id="ARBA00022777"/>
    </source>
</evidence>
<dbReference type="GO" id="GO:0051707">
    <property type="term" value="P:response to other organism"/>
    <property type="evidence" value="ECO:0007669"/>
    <property type="project" value="UniProtKB-ARBA"/>
</dbReference>
<evidence type="ECO:0000256" key="4">
    <source>
        <dbReference type="ARBA" id="ARBA00022527"/>
    </source>
</evidence>
<feature type="domain" description="Apple" evidence="20">
    <location>
        <begin position="342"/>
        <end position="429"/>
    </location>
</feature>
<evidence type="ECO:0000256" key="11">
    <source>
        <dbReference type="ARBA" id="ARBA00023157"/>
    </source>
</evidence>
<evidence type="ECO:0000313" key="21">
    <source>
        <dbReference type="EMBL" id="TVU10337.1"/>
    </source>
</evidence>
<dbReference type="PANTHER" id="PTHR27002:SF805">
    <property type="entry name" value="NON-SPECIFIC SERINE_THREONINE PROTEIN KINASE"/>
    <property type="match status" value="1"/>
</dbReference>
<protein>
    <recommendedName>
        <fullName evidence="2">non-specific serine/threonine protein kinase</fullName>
        <ecNumber evidence="2">2.7.11.1</ecNumber>
    </recommendedName>
</protein>
<dbReference type="InterPro" id="IPR000858">
    <property type="entry name" value="S_locus_glycoprot_dom"/>
</dbReference>
<keyword evidence="3" id="KW-1003">Cell membrane</keyword>
<dbReference type="PROSITE" id="PS00108">
    <property type="entry name" value="PROTEIN_KINASE_ST"/>
    <property type="match status" value="1"/>
</dbReference>
<dbReference type="GO" id="GO:0005524">
    <property type="term" value="F:ATP binding"/>
    <property type="evidence" value="ECO:0007669"/>
    <property type="project" value="UniProtKB-UniRule"/>
</dbReference>
<evidence type="ECO:0000259" key="20">
    <source>
        <dbReference type="PROSITE" id="PS50948"/>
    </source>
</evidence>
<dbReference type="InterPro" id="IPR024171">
    <property type="entry name" value="SRK-like_kinase"/>
</dbReference>
<name>A0A5J9TGH7_9POAL</name>
<dbReference type="InterPro" id="IPR017441">
    <property type="entry name" value="Protein_kinase_ATP_BS"/>
</dbReference>
<accession>A0A5J9TGH7</accession>
<dbReference type="EC" id="2.7.11.1" evidence="2"/>
<dbReference type="CDD" id="cd00053">
    <property type="entry name" value="EGF"/>
    <property type="match status" value="1"/>
</dbReference>
<comment type="caution">
    <text evidence="21">The sequence shown here is derived from an EMBL/GenBank/DDBJ whole genome shotgun (WGS) entry which is preliminary data.</text>
</comment>
<feature type="domain" description="Protein kinase" evidence="18">
    <location>
        <begin position="515"/>
        <end position="792"/>
    </location>
</feature>
<dbReference type="Gene3D" id="2.90.10.10">
    <property type="entry name" value="Bulb-type lectin domain"/>
    <property type="match status" value="1"/>
</dbReference>
<dbReference type="Gene3D" id="3.30.200.20">
    <property type="entry name" value="Phosphorylase Kinase, domain 1"/>
    <property type="match status" value="1"/>
</dbReference>